<feature type="domain" description="2TM" evidence="2">
    <location>
        <begin position="8"/>
        <end position="87"/>
    </location>
</feature>
<name>A0A0S8FQM2_UNCW3</name>
<evidence type="ECO:0000313" key="4">
    <source>
        <dbReference type="Proteomes" id="UP000051373"/>
    </source>
</evidence>
<dbReference type="PATRIC" id="fig|1703779.3.peg.734"/>
<dbReference type="AlphaFoldDB" id="A0A0S8FQM2"/>
<organism evidence="3 4">
    <name type="scientific">candidate division WOR_3 bacterium SM23_42</name>
    <dbReference type="NCBI Taxonomy" id="1703779"/>
    <lineage>
        <taxon>Bacteria</taxon>
        <taxon>Bacteria division WOR-3</taxon>
    </lineage>
</organism>
<evidence type="ECO:0000313" key="3">
    <source>
        <dbReference type="EMBL" id="KPK63014.1"/>
    </source>
</evidence>
<sequence length="91" mass="10818">MGEQETYERAKKRVEELKSFYSHLFVYLAVNAGLFLLNIITSPRHLWFYWPLIGWGIGLSIHGLSVFGTQKLLGKDWEEKKIREMMEKEKR</sequence>
<keyword evidence="1" id="KW-0812">Transmembrane</keyword>
<proteinExistence type="predicted"/>
<dbReference type="Pfam" id="PF13239">
    <property type="entry name" value="2TM"/>
    <property type="match status" value="1"/>
</dbReference>
<feature type="transmembrane region" description="Helical" evidence="1">
    <location>
        <begin position="20"/>
        <end position="41"/>
    </location>
</feature>
<evidence type="ECO:0000259" key="2">
    <source>
        <dbReference type="Pfam" id="PF13239"/>
    </source>
</evidence>
<evidence type="ECO:0000256" key="1">
    <source>
        <dbReference type="SAM" id="Phobius"/>
    </source>
</evidence>
<feature type="transmembrane region" description="Helical" evidence="1">
    <location>
        <begin position="47"/>
        <end position="67"/>
    </location>
</feature>
<keyword evidence="1" id="KW-1133">Transmembrane helix</keyword>
<protein>
    <submittedName>
        <fullName evidence="3">Histidine kinase</fullName>
    </submittedName>
</protein>
<comment type="caution">
    <text evidence="3">The sequence shown here is derived from an EMBL/GenBank/DDBJ whole genome shotgun (WGS) entry which is preliminary data.</text>
</comment>
<gene>
    <name evidence="3" type="ORF">AMJ83_08860</name>
</gene>
<reference evidence="3 4" key="1">
    <citation type="journal article" date="2015" name="Microbiome">
        <title>Genomic resolution of linkages in carbon, nitrogen, and sulfur cycling among widespread estuary sediment bacteria.</title>
        <authorList>
            <person name="Baker B.J."/>
            <person name="Lazar C.S."/>
            <person name="Teske A.P."/>
            <person name="Dick G.J."/>
        </authorList>
    </citation>
    <scope>NUCLEOTIDE SEQUENCE [LARGE SCALE GENOMIC DNA]</scope>
    <source>
        <strain evidence="3">SM23_42</strain>
    </source>
</reference>
<dbReference type="Proteomes" id="UP000051373">
    <property type="component" value="Unassembled WGS sequence"/>
</dbReference>
<dbReference type="STRING" id="1703779.AMJ83_08860"/>
<dbReference type="GO" id="GO:0016301">
    <property type="term" value="F:kinase activity"/>
    <property type="evidence" value="ECO:0007669"/>
    <property type="project" value="UniProtKB-KW"/>
</dbReference>
<keyword evidence="1" id="KW-0472">Membrane</keyword>
<dbReference type="InterPro" id="IPR025698">
    <property type="entry name" value="2TM_dom"/>
</dbReference>
<accession>A0A0S8FQM2</accession>
<keyword evidence="3" id="KW-0808">Transferase</keyword>
<keyword evidence="3" id="KW-0418">Kinase</keyword>
<dbReference type="EMBL" id="LJUJ01000021">
    <property type="protein sequence ID" value="KPK63014.1"/>
    <property type="molecule type" value="Genomic_DNA"/>
</dbReference>